<dbReference type="EMBL" id="JARKIE010000066">
    <property type="protein sequence ID" value="KAJ7690239.1"/>
    <property type="molecule type" value="Genomic_DNA"/>
</dbReference>
<evidence type="ECO:0000313" key="2">
    <source>
        <dbReference type="EMBL" id="KAJ7690239.1"/>
    </source>
</evidence>
<sequence length="426" mass="46521">MSGPSRPGGLADDLSAPPPYAQPGKGAEHRYSLADRHQEQWGVLTLTSAARSARSTPLYYEDDSVQGTFEMEADRSDSIRSVTVTVSGSVVTGPMVDDTSVFLSMSNCLWSRKSSSLRVGHCMWPFSIALPSAVNVASYGGSSTFALPETFMERHTRVSVVYEVSVIVSRGLFRADNTFKTRFRYVPCTLPDPPSVLRQRAYAENTTLSGPRDDPAGWKTPVTAMAHGHVFKTRQAVVQCTFSLAVPLCYTRGSVIPCWIMLESGDLQALDLFADPGALSVRLRRRVRYQATALVTMQSPDSTQSVLDVASAVWWPQPTHDSTQYTRTLEGEIRLPADLMSSAEMATAQFSISYTVDVFPSTCVGFTPSGDATLMSLPVNIVTMHSPNAPRPVIYAPPTYDNVAAQTEHNNDVGVFAQVMNSRRLV</sequence>
<dbReference type="Gene3D" id="2.60.40.640">
    <property type="match status" value="1"/>
</dbReference>
<gene>
    <name evidence="2" type="ORF">B0H17DRAFT_1011660</name>
</gene>
<reference evidence="2" key="1">
    <citation type="submission" date="2023-03" db="EMBL/GenBank/DDBJ databases">
        <title>Massive genome expansion in bonnet fungi (Mycena s.s.) driven by repeated elements and novel gene families across ecological guilds.</title>
        <authorList>
            <consortium name="Lawrence Berkeley National Laboratory"/>
            <person name="Harder C.B."/>
            <person name="Miyauchi S."/>
            <person name="Viragh M."/>
            <person name="Kuo A."/>
            <person name="Thoen E."/>
            <person name="Andreopoulos B."/>
            <person name="Lu D."/>
            <person name="Skrede I."/>
            <person name="Drula E."/>
            <person name="Henrissat B."/>
            <person name="Morin E."/>
            <person name="Kohler A."/>
            <person name="Barry K."/>
            <person name="LaButti K."/>
            <person name="Morin E."/>
            <person name="Salamov A."/>
            <person name="Lipzen A."/>
            <person name="Mereny Z."/>
            <person name="Hegedus B."/>
            <person name="Baldrian P."/>
            <person name="Stursova M."/>
            <person name="Weitz H."/>
            <person name="Taylor A."/>
            <person name="Grigoriev I.V."/>
            <person name="Nagy L.G."/>
            <person name="Martin F."/>
            <person name="Kauserud H."/>
        </authorList>
    </citation>
    <scope>NUCLEOTIDE SEQUENCE</scope>
    <source>
        <strain evidence="2">CBHHK067</strain>
    </source>
</reference>
<dbReference type="InterPro" id="IPR014752">
    <property type="entry name" value="Arrestin-like_C"/>
</dbReference>
<dbReference type="Proteomes" id="UP001221757">
    <property type="component" value="Unassembled WGS sequence"/>
</dbReference>
<comment type="caution">
    <text evidence="2">The sequence shown here is derived from an EMBL/GenBank/DDBJ whole genome shotgun (WGS) entry which is preliminary data.</text>
</comment>
<feature type="region of interest" description="Disordered" evidence="1">
    <location>
        <begin position="1"/>
        <end position="31"/>
    </location>
</feature>
<evidence type="ECO:0008006" key="4">
    <source>
        <dbReference type="Google" id="ProtNLM"/>
    </source>
</evidence>
<proteinExistence type="predicted"/>
<organism evidence="2 3">
    <name type="scientific">Mycena rosella</name>
    <name type="common">Pink bonnet</name>
    <name type="synonym">Agaricus rosellus</name>
    <dbReference type="NCBI Taxonomy" id="1033263"/>
    <lineage>
        <taxon>Eukaryota</taxon>
        <taxon>Fungi</taxon>
        <taxon>Dikarya</taxon>
        <taxon>Basidiomycota</taxon>
        <taxon>Agaricomycotina</taxon>
        <taxon>Agaricomycetes</taxon>
        <taxon>Agaricomycetidae</taxon>
        <taxon>Agaricales</taxon>
        <taxon>Marasmiineae</taxon>
        <taxon>Mycenaceae</taxon>
        <taxon>Mycena</taxon>
    </lineage>
</organism>
<evidence type="ECO:0000313" key="3">
    <source>
        <dbReference type="Proteomes" id="UP001221757"/>
    </source>
</evidence>
<evidence type="ECO:0000256" key="1">
    <source>
        <dbReference type="SAM" id="MobiDB-lite"/>
    </source>
</evidence>
<keyword evidence="3" id="KW-1185">Reference proteome</keyword>
<protein>
    <recommendedName>
        <fullName evidence="4">Arrestin-like N-terminal domain-containing protein</fullName>
    </recommendedName>
</protein>
<dbReference type="AlphaFoldDB" id="A0AAD7GDY8"/>
<name>A0AAD7GDY8_MYCRO</name>
<accession>A0AAD7GDY8</accession>